<dbReference type="RefSeq" id="WP_418159046.1">
    <property type="nucleotide sequence ID" value="NZ_JBBLZC010000007.1"/>
</dbReference>
<accession>A0ABU8XPQ8</accession>
<dbReference type="PROSITE" id="PS00211">
    <property type="entry name" value="ABC_TRANSPORTER_1"/>
    <property type="match status" value="1"/>
</dbReference>
<evidence type="ECO:0000256" key="2">
    <source>
        <dbReference type="ARBA" id="ARBA00022741"/>
    </source>
</evidence>
<name>A0ABU8XPQ8_9PROT</name>
<dbReference type="PANTHER" id="PTHR19211">
    <property type="entry name" value="ATP-BINDING TRANSPORT PROTEIN-RELATED"/>
    <property type="match status" value="1"/>
</dbReference>
<feature type="compositionally biased region" description="Basic and acidic residues" evidence="4">
    <location>
        <begin position="528"/>
        <end position="545"/>
    </location>
</feature>
<dbReference type="InterPro" id="IPR017871">
    <property type="entry name" value="ABC_transporter-like_CS"/>
</dbReference>
<organism evidence="6 7">
    <name type="scientific">Benzoatithermus flavus</name>
    <dbReference type="NCBI Taxonomy" id="3108223"/>
    <lineage>
        <taxon>Bacteria</taxon>
        <taxon>Pseudomonadati</taxon>
        <taxon>Pseudomonadota</taxon>
        <taxon>Alphaproteobacteria</taxon>
        <taxon>Geminicoccales</taxon>
        <taxon>Geminicoccaceae</taxon>
        <taxon>Benzoatithermus</taxon>
    </lineage>
</organism>
<dbReference type="EMBL" id="JBBLZC010000007">
    <property type="protein sequence ID" value="MEK0083195.1"/>
    <property type="molecule type" value="Genomic_DNA"/>
</dbReference>
<dbReference type="InterPro" id="IPR032781">
    <property type="entry name" value="ABC_tran_Xtn"/>
</dbReference>
<feature type="domain" description="ABC transporter" evidence="5">
    <location>
        <begin position="309"/>
        <end position="524"/>
    </location>
</feature>
<dbReference type="Gene3D" id="1.10.287.380">
    <property type="entry name" value="Valyl-tRNA synthetase, C-terminal domain"/>
    <property type="match status" value="1"/>
</dbReference>
<dbReference type="InterPro" id="IPR003593">
    <property type="entry name" value="AAA+_ATPase"/>
</dbReference>
<dbReference type="SMART" id="SM00382">
    <property type="entry name" value="AAA"/>
    <property type="match status" value="2"/>
</dbReference>
<protein>
    <submittedName>
        <fullName evidence="6">ABC-F family ATP-binding cassette domain-containing protein</fullName>
    </submittedName>
</protein>
<dbReference type="CDD" id="cd03221">
    <property type="entry name" value="ABCF_EF-3"/>
    <property type="match status" value="2"/>
</dbReference>
<evidence type="ECO:0000259" key="5">
    <source>
        <dbReference type="PROSITE" id="PS50893"/>
    </source>
</evidence>
<dbReference type="Gene3D" id="3.40.50.300">
    <property type="entry name" value="P-loop containing nucleotide triphosphate hydrolases"/>
    <property type="match status" value="2"/>
</dbReference>
<dbReference type="InterPro" id="IPR003439">
    <property type="entry name" value="ABC_transporter-like_ATP-bd"/>
</dbReference>
<dbReference type="InterPro" id="IPR037118">
    <property type="entry name" value="Val-tRNA_synth_C_sf"/>
</dbReference>
<dbReference type="PANTHER" id="PTHR19211:SF14">
    <property type="entry name" value="ATP-BINDING CASSETTE SUB-FAMILY F MEMBER 1"/>
    <property type="match status" value="1"/>
</dbReference>
<dbReference type="Pfam" id="PF12848">
    <property type="entry name" value="ABC_tran_Xtn"/>
    <property type="match status" value="1"/>
</dbReference>
<dbReference type="SUPFAM" id="SSF52540">
    <property type="entry name" value="P-loop containing nucleoside triphosphate hydrolases"/>
    <property type="match status" value="2"/>
</dbReference>
<evidence type="ECO:0000313" key="7">
    <source>
        <dbReference type="Proteomes" id="UP001375743"/>
    </source>
</evidence>
<keyword evidence="2" id="KW-0547">Nucleotide-binding</keyword>
<proteinExistence type="predicted"/>
<comment type="caution">
    <text evidence="6">The sequence shown here is derived from an EMBL/GenBank/DDBJ whole genome shotgun (WGS) entry which is preliminary data.</text>
</comment>
<dbReference type="InterPro" id="IPR050611">
    <property type="entry name" value="ABCF"/>
</dbReference>
<keyword evidence="1" id="KW-0677">Repeat</keyword>
<dbReference type="InterPro" id="IPR032524">
    <property type="entry name" value="ABC_tran_C"/>
</dbReference>
<keyword evidence="3 6" id="KW-0067">ATP-binding</keyword>
<gene>
    <name evidence="6" type="ORF">U1T56_08525</name>
</gene>
<feature type="domain" description="ABC transporter" evidence="5">
    <location>
        <begin position="2"/>
        <end position="243"/>
    </location>
</feature>
<dbReference type="GO" id="GO:0005524">
    <property type="term" value="F:ATP binding"/>
    <property type="evidence" value="ECO:0007669"/>
    <property type="project" value="UniProtKB-KW"/>
</dbReference>
<dbReference type="Pfam" id="PF00005">
    <property type="entry name" value="ABC_tran"/>
    <property type="match status" value="2"/>
</dbReference>
<dbReference type="PROSITE" id="PS50893">
    <property type="entry name" value="ABC_TRANSPORTER_2"/>
    <property type="match status" value="2"/>
</dbReference>
<dbReference type="InterPro" id="IPR027417">
    <property type="entry name" value="P-loop_NTPase"/>
</dbReference>
<feature type="region of interest" description="Disordered" evidence="4">
    <location>
        <begin position="518"/>
        <end position="552"/>
    </location>
</feature>
<keyword evidence="7" id="KW-1185">Reference proteome</keyword>
<reference evidence="6 7" key="1">
    <citation type="submission" date="2024-01" db="EMBL/GenBank/DDBJ databases">
        <title>Multi-omics insights into the function and evolution of sodium benzoate biodegradation pathways in Benzoatithermus flavus gen. nov., sp. nov. from hot spring.</title>
        <authorList>
            <person name="Hu C.-J."/>
            <person name="Li W.-J."/>
        </authorList>
    </citation>
    <scope>NUCLEOTIDE SEQUENCE [LARGE SCALE GENOMIC DNA]</scope>
    <source>
        <strain evidence="6 7">SYSU G07066</strain>
    </source>
</reference>
<sequence length="622" mass="68918">MLHLNDITLRIAGRPLLEGATLHVPAGTRMALVGRNGTGKSTLLRLIAGELQPDAGSIRLQTGARIGVVKQEAPGGTATPLEAVLATDTERASLLAEVPTATDPARIAEIHNRLAEIGADAAPARAARILKGLGFDDAAQAQPLSSFSGGWRMRVALAGVLFLEPDLLLLDEPTNHLDLEAAMWLEEHLKRYPRTLILVSHDRDFLNSVPEKICHLEGRKLTVYVGGYDQFERQRREKLVLAEKARARQEAERARIQAFVDRFRYKASKARQAQSRIKMLERMQPIAQALVEPEIRFSFPAAAIPAPPLVTMEMARVGYGAKVVLDRLSLRIDPDDRIALLGRNGNGKSTFAKLVAGRLEPMAGELTRARGLKVGFFAQHQIEDLLPEETPIRHVQLRRPLETEQQVRARLARFGLGQERAETKARHLSGGEKTRLAMALMCLDEPQLLILDEPTNHLDIDSRDALVEAINEFAGAVIVISHDRHLVELVADSLWLVADGRVRPYEGDLDDYRKLFLETSSEPAPAPKEPERPKADRLSASERRSRLAPLRQRAKEAEREVERLVAERERLEARLADPASYADGTDIGALQKRLAELAALMEAAETRWLEAEAEIERVEAAA</sequence>
<evidence type="ECO:0000256" key="4">
    <source>
        <dbReference type="SAM" id="MobiDB-lite"/>
    </source>
</evidence>
<evidence type="ECO:0000256" key="3">
    <source>
        <dbReference type="ARBA" id="ARBA00022840"/>
    </source>
</evidence>
<evidence type="ECO:0000256" key="1">
    <source>
        <dbReference type="ARBA" id="ARBA00022737"/>
    </source>
</evidence>
<dbReference type="Pfam" id="PF16326">
    <property type="entry name" value="ABC_tran_CTD"/>
    <property type="match status" value="1"/>
</dbReference>
<evidence type="ECO:0000313" key="6">
    <source>
        <dbReference type="EMBL" id="MEK0083195.1"/>
    </source>
</evidence>
<dbReference type="Proteomes" id="UP001375743">
    <property type="component" value="Unassembled WGS sequence"/>
</dbReference>